<keyword evidence="1" id="KW-1133">Transmembrane helix</keyword>
<reference evidence="2" key="1">
    <citation type="submission" date="2021-04" db="EMBL/GenBank/DDBJ databases">
        <authorList>
            <consortium name="Molecular Ecology Group"/>
        </authorList>
    </citation>
    <scope>NUCLEOTIDE SEQUENCE</scope>
</reference>
<dbReference type="PANTHER" id="PTHR10877">
    <property type="entry name" value="POLYCYSTIN FAMILY MEMBER"/>
    <property type="match status" value="1"/>
</dbReference>
<dbReference type="OrthoDB" id="6150772at2759"/>
<keyword evidence="1" id="KW-0472">Membrane</keyword>
<dbReference type="GO" id="GO:0016020">
    <property type="term" value="C:membrane"/>
    <property type="evidence" value="ECO:0007669"/>
    <property type="project" value="TreeGrafter"/>
</dbReference>
<dbReference type="AlphaFoldDB" id="A0A8S3Z5F0"/>
<evidence type="ECO:0000313" key="2">
    <source>
        <dbReference type="EMBL" id="CAG5121986.1"/>
    </source>
</evidence>
<sequence length="173" mass="20411">MFPLDEGIKLVQEQNRYKQKYSSLLPSARCRPPLRTSEAALVIERHAIERTAREMLRDMFIYTIFMVSVILVTYGHMDIRTQFLQSQYVKNKFLKTPVLNDDEIEVVSVDKMWNYLKTVVAPEIIRKKETTSTEYDIHVVGTARIRQVRSKDDTSKCVKFCGYDLQCYMWQKL</sequence>
<dbReference type="EMBL" id="CAJHNH020001203">
    <property type="protein sequence ID" value="CAG5121986.1"/>
    <property type="molecule type" value="Genomic_DNA"/>
</dbReference>
<keyword evidence="1" id="KW-0812">Transmembrane</keyword>
<accession>A0A8S3Z5F0</accession>
<dbReference type="InterPro" id="IPR051223">
    <property type="entry name" value="Polycystin"/>
</dbReference>
<comment type="caution">
    <text evidence="2">The sequence shown here is derived from an EMBL/GenBank/DDBJ whole genome shotgun (WGS) entry which is preliminary data.</text>
</comment>
<keyword evidence="3" id="KW-1185">Reference proteome</keyword>
<feature type="transmembrane region" description="Helical" evidence="1">
    <location>
        <begin position="59"/>
        <end position="77"/>
    </location>
</feature>
<evidence type="ECO:0000256" key="1">
    <source>
        <dbReference type="SAM" id="Phobius"/>
    </source>
</evidence>
<organism evidence="2 3">
    <name type="scientific">Candidula unifasciata</name>
    <dbReference type="NCBI Taxonomy" id="100452"/>
    <lineage>
        <taxon>Eukaryota</taxon>
        <taxon>Metazoa</taxon>
        <taxon>Spiralia</taxon>
        <taxon>Lophotrochozoa</taxon>
        <taxon>Mollusca</taxon>
        <taxon>Gastropoda</taxon>
        <taxon>Heterobranchia</taxon>
        <taxon>Euthyneura</taxon>
        <taxon>Panpulmonata</taxon>
        <taxon>Eupulmonata</taxon>
        <taxon>Stylommatophora</taxon>
        <taxon>Helicina</taxon>
        <taxon>Helicoidea</taxon>
        <taxon>Geomitridae</taxon>
        <taxon>Candidula</taxon>
    </lineage>
</organism>
<dbReference type="GO" id="GO:0050982">
    <property type="term" value="P:detection of mechanical stimulus"/>
    <property type="evidence" value="ECO:0007669"/>
    <property type="project" value="TreeGrafter"/>
</dbReference>
<dbReference type="PANTHER" id="PTHR10877:SF150">
    <property type="entry name" value="REJ DOMAIN-CONTAINING PROTEIN"/>
    <property type="match status" value="1"/>
</dbReference>
<dbReference type="GO" id="GO:0005262">
    <property type="term" value="F:calcium channel activity"/>
    <property type="evidence" value="ECO:0007669"/>
    <property type="project" value="TreeGrafter"/>
</dbReference>
<evidence type="ECO:0000313" key="3">
    <source>
        <dbReference type="Proteomes" id="UP000678393"/>
    </source>
</evidence>
<protein>
    <submittedName>
        <fullName evidence="2">Uncharacterized protein</fullName>
    </submittedName>
</protein>
<gene>
    <name evidence="2" type="ORF">CUNI_LOCUS7544</name>
</gene>
<dbReference type="Proteomes" id="UP000678393">
    <property type="component" value="Unassembled WGS sequence"/>
</dbReference>
<proteinExistence type="predicted"/>
<name>A0A8S3Z5F0_9EUPU</name>